<evidence type="ECO:0000313" key="2">
    <source>
        <dbReference type="EMBL" id="NEU70574.1"/>
    </source>
</evidence>
<dbReference type="RefSeq" id="WP_164043889.1">
    <property type="nucleotide sequence ID" value="NZ_JAAGNZ010000006.1"/>
</dbReference>
<dbReference type="Pfam" id="PF24957">
    <property type="entry name" value="DrmE_C"/>
    <property type="match status" value="1"/>
</dbReference>
<dbReference type="Proteomes" id="UP000477386">
    <property type="component" value="Unassembled WGS sequence"/>
</dbReference>
<evidence type="ECO:0000259" key="1">
    <source>
        <dbReference type="Pfam" id="PF24957"/>
    </source>
</evidence>
<accession>A0A6M0IR83</accession>
<keyword evidence="3" id="KW-1185">Reference proteome</keyword>
<dbReference type="NCBIfam" id="NF038316">
    <property type="entry name" value="DrmE_fam"/>
    <property type="match status" value="1"/>
</dbReference>
<dbReference type="InterPro" id="IPR056666">
    <property type="entry name" value="DrmE_C"/>
</dbReference>
<evidence type="ECO:0000313" key="3">
    <source>
        <dbReference type="Proteomes" id="UP000477386"/>
    </source>
</evidence>
<reference evidence="2 3" key="1">
    <citation type="submission" date="2020-02" db="EMBL/GenBank/DDBJ databases">
        <title>Draft genome sequence of two Spirosoma agri KCTC 52727 and Spirosoma terrae KCTC 52035.</title>
        <authorList>
            <person name="Rojas J."/>
            <person name="Ambika Manirajan B."/>
            <person name="Ratering S."/>
            <person name="Suarez C."/>
            <person name="Schnell S."/>
        </authorList>
    </citation>
    <scope>NUCLEOTIDE SEQUENCE [LARGE SCALE GENOMIC DNA]</scope>
    <source>
        <strain evidence="2 3">KCTC 52727</strain>
    </source>
</reference>
<proteinExistence type="predicted"/>
<dbReference type="EMBL" id="JAAGNZ010000006">
    <property type="protein sequence ID" value="NEU70574.1"/>
    <property type="molecule type" value="Genomic_DNA"/>
</dbReference>
<sequence length="829" mass="93907">MVEGELIERLIFGDSLTEDKELFPPLLQLALKHVEAFLDNPGLDVGLCIVMPVKKQASQWLSIPLTLDRLRKNYHTYKGEIYRSHEHYQIGDRLMLNDSAVVAWAGSNENSIRFWTKSEKNSSSPEISVKFRNIAKLKPAPLGRKELSTFKKVKEAFSTIENLPAQRLLGINLQGNDMFNKKSICLVGTFKNFQVATERLNINDAVISDYFTTGRISDSGSKTSSQPLLLSNDLTEMATFDGLADRICLLMIDGAGIVKSNLTNLHDIKNYGIPVVVITELSEIEHFPLIADLGLKILDLTGEDQTLISDQVCSGPFLSFKKQLEVYNRFTVDIERCENTALENLVSKVSSISNDESNIDLINLRSMLVRFFNYAASLVHNPSDIEIQQLQVKENQISELYQKSQNWLGESAEEVSDAISTLSAVTTSLSIQPPSKYLRLQELLSSQCIDYIICSRASETAAVESMLNETKCLSRPHVITAADIPRLGPLEESASALVISWLRIKYMTDLINCYRFTRLTLLFYEFEVGFFRSLERQIAQQANSLGVKTRTWYNNGGISQTAFISTDKAVEERLFRLADTSIIGNTVTSQSTEILYTKAIIFDNDQCFYATESHKFYVISDVKEVRNTNIQLNSSRTDSLSPKDIIALISTQRDIVVELIERSADPEKLKTVKYWTGLWKKLIQEHYRKSNRNFAELVSSLRENGCKRHEATIRNWLQDNNQIGPDDDSDLISISLVTGSELLYENIDQVRHCINIMTGWRMRAAEQVMLLIRRQLQRGDIDDLLYNFGGTIVVPGLGTVNLLRINFIDDLYRRQDARYVNRLLNQGGV</sequence>
<feature type="domain" description="DISARM protein DrmE C-terminal" evidence="1">
    <location>
        <begin position="598"/>
        <end position="755"/>
    </location>
</feature>
<dbReference type="AlphaFoldDB" id="A0A6M0IR83"/>
<dbReference type="InterPro" id="IPR049794">
    <property type="entry name" value="DrmE"/>
</dbReference>
<name>A0A6M0IR83_9BACT</name>
<organism evidence="2 3">
    <name type="scientific">Spirosoma agri</name>
    <dbReference type="NCBI Taxonomy" id="1987381"/>
    <lineage>
        <taxon>Bacteria</taxon>
        <taxon>Pseudomonadati</taxon>
        <taxon>Bacteroidota</taxon>
        <taxon>Cytophagia</taxon>
        <taxon>Cytophagales</taxon>
        <taxon>Cytophagaceae</taxon>
        <taxon>Spirosoma</taxon>
    </lineage>
</organism>
<comment type="caution">
    <text evidence="2">The sequence shown here is derived from an EMBL/GenBank/DDBJ whole genome shotgun (WGS) entry which is preliminary data.</text>
</comment>
<protein>
    <recommendedName>
        <fullName evidence="1">DISARM protein DrmE C-terminal domain-containing protein</fullName>
    </recommendedName>
</protein>
<gene>
    <name evidence="2" type="ORF">GK091_27155</name>
</gene>